<protein>
    <submittedName>
        <fullName evidence="1">Uncharacterized protein</fullName>
    </submittedName>
</protein>
<accession>A0AAV7LLX1</accession>
<evidence type="ECO:0000313" key="1">
    <source>
        <dbReference type="EMBL" id="KAJ1092547.1"/>
    </source>
</evidence>
<comment type="caution">
    <text evidence="1">The sequence shown here is derived from an EMBL/GenBank/DDBJ whole genome shotgun (WGS) entry which is preliminary data.</text>
</comment>
<dbReference type="Proteomes" id="UP001066276">
    <property type="component" value="Chromosome 11"/>
</dbReference>
<gene>
    <name evidence="1" type="ORF">NDU88_005657</name>
</gene>
<dbReference type="AlphaFoldDB" id="A0AAV7LLX1"/>
<reference evidence="1" key="1">
    <citation type="journal article" date="2022" name="bioRxiv">
        <title>Sequencing and chromosome-scale assembly of the giantPleurodeles waltlgenome.</title>
        <authorList>
            <person name="Brown T."/>
            <person name="Elewa A."/>
            <person name="Iarovenko S."/>
            <person name="Subramanian E."/>
            <person name="Araus A.J."/>
            <person name="Petzold A."/>
            <person name="Susuki M."/>
            <person name="Suzuki K.-i.T."/>
            <person name="Hayashi T."/>
            <person name="Toyoda A."/>
            <person name="Oliveira C."/>
            <person name="Osipova E."/>
            <person name="Leigh N.D."/>
            <person name="Simon A."/>
            <person name="Yun M.H."/>
        </authorList>
    </citation>
    <scope>NUCLEOTIDE SEQUENCE</scope>
    <source>
        <strain evidence="1">20211129_DDA</strain>
        <tissue evidence="1">Liver</tissue>
    </source>
</reference>
<name>A0AAV7LLX1_PLEWA</name>
<keyword evidence="2" id="KW-1185">Reference proteome</keyword>
<dbReference type="EMBL" id="JANPWB010000015">
    <property type="protein sequence ID" value="KAJ1092547.1"/>
    <property type="molecule type" value="Genomic_DNA"/>
</dbReference>
<sequence>MMRMKLYALLRSHTNPPSASLEAGGCPGTAQLFLQLHLPRSAPLWRQHPGSAPQTVQDAQCVGESSLPDLRFLSKVQPRRYACPLQSTQH</sequence>
<organism evidence="1 2">
    <name type="scientific">Pleurodeles waltl</name>
    <name type="common">Iberian ribbed newt</name>
    <dbReference type="NCBI Taxonomy" id="8319"/>
    <lineage>
        <taxon>Eukaryota</taxon>
        <taxon>Metazoa</taxon>
        <taxon>Chordata</taxon>
        <taxon>Craniata</taxon>
        <taxon>Vertebrata</taxon>
        <taxon>Euteleostomi</taxon>
        <taxon>Amphibia</taxon>
        <taxon>Batrachia</taxon>
        <taxon>Caudata</taxon>
        <taxon>Salamandroidea</taxon>
        <taxon>Salamandridae</taxon>
        <taxon>Pleurodelinae</taxon>
        <taxon>Pleurodeles</taxon>
    </lineage>
</organism>
<proteinExistence type="predicted"/>
<evidence type="ECO:0000313" key="2">
    <source>
        <dbReference type="Proteomes" id="UP001066276"/>
    </source>
</evidence>